<feature type="region of interest" description="Disordered" evidence="1">
    <location>
        <begin position="877"/>
        <end position="913"/>
    </location>
</feature>
<feature type="region of interest" description="Disordered" evidence="1">
    <location>
        <begin position="965"/>
        <end position="1022"/>
    </location>
</feature>
<feature type="domain" description="WH2" evidence="2">
    <location>
        <begin position="1159"/>
        <end position="1179"/>
    </location>
</feature>
<feature type="compositionally biased region" description="Basic and acidic residues" evidence="1">
    <location>
        <begin position="139"/>
        <end position="161"/>
    </location>
</feature>
<feature type="compositionally biased region" description="Polar residues" evidence="1">
    <location>
        <begin position="39"/>
        <end position="53"/>
    </location>
</feature>
<feature type="compositionally biased region" description="Low complexity" evidence="1">
    <location>
        <begin position="1054"/>
        <end position="1085"/>
    </location>
</feature>
<feature type="compositionally biased region" description="Low complexity" evidence="1">
    <location>
        <begin position="594"/>
        <end position="603"/>
    </location>
</feature>
<feature type="region of interest" description="Disordered" evidence="1">
    <location>
        <begin position="1042"/>
        <end position="1163"/>
    </location>
</feature>
<feature type="region of interest" description="Disordered" evidence="1">
    <location>
        <begin position="427"/>
        <end position="530"/>
    </location>
</feature>
<feature type="region of interest" description="Disordered" evidence="1">
    <location>
        <begin position="382"/>
        <end position="407"/>
    </location>
</feature>
<protein>
    <recommendedName>
        <fullName evidence="2">WH2 domain-containing protein</fullName>
    </recommendedName>
</protein>
<evidence type="ECO:0000313" key="3">
    <source>
        <dbReference type="EMBL" id="PAV58213.1"/>
    </source>
</evidence>
<name>A0A2A2J968_9BILA</name>
<feature type="compositionally biased region" description="Basic and acidic residues" evidence="1">
    <location>
        <begin position="1151"/>
        <end position="1163"/>
    </location>
</feature>
<feature type="compositionally biased region" description="Low complexity" evidence="1">
    <location>
        <begin position="457"/>
        <end position="471"/>
    </location>
</feature>
<feature type="compositionally biased region" description="Polar residues" evidence="1">
    <location>
        <begin position="639"/>
        <end position="652"/>
    </location>
</feature>
<feature type="compositionally biased region" description="Basic and acidic residues" evidence="1">
    <location>
        <begin position="474"/>
        <end position="484"/>
    </location>
</feature>
<feature type="compositionally biased region" description="Polar residues" evidence="1">
    <location>
        <begin position="485"/>
        <end position="501"/>
    </location>
</feature>
<feature type="compositionally biased region" description="Polar residues" evidence="1">
    <location>
        <begin position="386"/>
        <end position="403"/>
    </location>
</feature>
<dbReference type="Proteomes" id="UP000218231">
    <property type="component" value="Unassembled WGS sequence"/>
</dbReference>
<feature type="compositionally biased region" description="Low complexity" evidence="1">
    <location>
        <begin position="1096"/>
        <end position="1112"/>
    </location>
</feature>
<feature type="region of interest" description="Disordered" evidence="1">
    <location>
        <begin position="694"/>
        <end position="740"/>
    </location>
</feature>
<feature type="region of interest" description="Disordered" evidence="1">
    <location>
        <begin position="565"/>
        <end position="655"/>
    </location>
</feature>
<dbReference type="GO" id="GO:0003779">
    <property type="term" value="F:actin binding"/>
    <property type="evidence" value="ECO:0007669"/>
    <property type="project" value="InterPro"/>
</dbReference>
<feature type="compositionally biased region" description="Polar residues" evidence="1">
    <location>
        <begin position="886"/>
        <end position="899"/>
    </location>
</feature>
<feature type="compositionally biased region" description="Low complexity" evidence="1">
    <location>
        <begin position="433"/>
        <end position="447"/>
    </location>
</feature>
<dbReference type="AlphaFoldDB" id="A0A2A2J968"/>
<accession>A0A2A2J968</accession>
<feature type="compositionally biased region" description="Low complexity" evidence="1">
    <location>
        <begin position="510"/>
        <end position="524"/>
    </location>
</feature>
<feature type="compositionally biased region" description="Polar residues" evidence="1">
    <location>
        <begin position="194"/>
        <end position="221"/>
    </location>
</feature>
<evidence type="ECO:0000313" key="4">
    <source>
        <dbReference type="Proteomes" id="UP000218231"/>
    </source>
</evidence>
<comment type="caution">
    <text evidence="3">The sequence shown here is derived from an EMBL/GenBank/DDBJ whole genome shotgun (WGS) entry which is preliminary data.</text>
</comment>
<feature type="compositionally biased region" description="Low complexity" evidence="1">
    <location>
        <begin position="726"/>
        <end position="740"/>
    </location>
</feature>
<dbReference type="STRING" id="2018661.A0A2A2J968"/>
<feature type="compositionally biased region" description="Basic and acidic residues" evidence="1">
    <location>
        <begin position="988"/>
        <end position="1001"/>
    </location>
</feature>
<evidence type="ECO:0000256" key="1">
    <source>
        <dbReference type="SAM" id="MobiDB-lite"/>
    </source>
</evidence>
<dbReference type="OrthoDB" id="5857858at2759"/>
<sequence length="1186" mass="130986">MKQQQQQQQQQEKKKSSGGGGGIFRMFKKQRPAPAPPTASVQQETAQPNSTANGHKKKRKDQVDKSFVEINQLIPTVPLQFESTETRKRKEAPKAPIEEKKDKIMEESEEKWGGKECELRIRGAEMKEDERVSSQTQQKQRERQKDSDRDREKEITKKDESPSSAPAKPPRKLSEDEKSAESGKQQSRRDTEESASIQPEPSDMKQSYRYSPQENGGSISSRVCEVIHYSPHGSLRNPSLSPDPVSDLPHIERKSNIILNDSHRLKPIQVTHYDGQPRKKQAAPLPPVQIEHETESLTGSGLGSKKTIAPVIVTSQPNSQMTEEEEKDVELKKRYDKLRGKFDVYQSLNDEEKKTDYARKLHFECVKEHDELRAMLMETMEEEGSLNYSSNSHKQRPTLNADTFTPKVPVVSRATLSISPYANAQPQFMPVKSNNMSSLPSSSPATSRADSPNLLASSYSSISPASSSVESTDAEMKDPKDYRKSASNGSITPTFDENSNEVARKRERVNGSSSNGTGSHSNMGNGFGQALGTNIDAKTYEKLRAIQRVKEEALQAKKRETELKANHTVVQVNDVSPEPVKAKNDLPSPPPPSISISTSSSTPVIRHPYHRSAQSNGGSVPPSVPAPSPPKSAVHIPSVNVSKSPSTPQIDMSNVVRHTRHTSLEPMQERHPQMRESEKHQVPALHLNVDNYSYDKQQSPTKSLSTLRQSPPSPVPAASPLPPKSPRLLSSLRPSPTPISVKLSNIRSQSVDMPTFARTHQDLLRSAPSSSASSNTITTTVTVNQKPPAAPVTPYANGLIVQDKRPYRGQANEYAVPLAPKKENHTLDRHDKLQQKQEYKEYPKVNVNGSGNRTNPLPSLAKTHVITIDTKGDRLEKKVPKEDNKTMNGTAPPVQQNGHGNKPPPIKEEHKQTNGLVPVENGYRHEKKPMKSPEIMRKEARKDALKLGVGGDIFKTGSLLSLKDAPSHYSRNIDNPRPIHKRGNSNDILEKRHPPKEKTDKVLQVSTGKVPSTPPPIGDILPAGFRPQLRKVGMPVERNGISLGRVIDTPPQPSTSNPPSEVSSLSPSSSSDSYSMPSPPAAGKIPPAPPPPPPANLLTLNNRNSRNPENSSTADEPRKSQMPHQRQAQISLEELNAQKSRLKPAQPATERPAKLSQDMRDSLMEEIRNKRGIQGLKKVSSPIKTA</sequence>
<feature type="compositionally biased region" description="Basic and acidic residues" evidence="1">
    <location>
        <begin position="84"/>
        <end position="132"/>
    </location>
</feature>
<organism evidence="3 4">
    <name type="scientific">Diploscapter pachys</name>
    <dbReference type="NCBI Taxonomy" id="2018661"/>
    <lineage>
        <taxon>Eukaryota</taxon>
        <taxon>Metazoa</taxon>
        <taxon>Ecdysozoa</taxon>
        <taxon>Nematoda</taxon>
        <taxon>Chromadorea</taxon>
        <taxon>Rhabditida</taxon>
        <taxon>Rhabditina</taxon>
        <taxon>Rhabditomorpha</taxon>
        <taxon>Rhabditoidea</taxon>
        <taxon>Rhabditidae</taxon>
        <taxon>Diploscapter</taxon>
    </lineage>
</organism>
<feature type="compositionally biased region" description="Basic and acidic residues" evidence="1">
    <location>
        <begin position="172"/>
        <end position="192"/>
    </location>
</feature>
<dbReference type="EMBL" id="LIAE01010594">
    <property type="protein sequence ID" value="PAV58213.1"/>
    <property type="molecule type" value="Genomic_DNA"/>
</dbReference>
<feature type="compositionally biased region" description="Pro residues" evidence="1">
    <location>
        <begin position="711"/>
        <end position="725"/>
    </location>
</feature>
<dbReference type="PROSITE" id="PS51082">
    <property type="entry name" value="WH2"/>
    <property type="match status" value="1"/>
</dbReference>
<feature type="region of interest" description="Disordered" evidence="1">
    <location>
        <begin position="1"/>
        <end position="224"/>
    </location>
</feature>
<proteinExistence type="predicted"/>
<evidence type="ECO:0000259" key="2">
    <source>
        <dbReference type="PROSITE" id="PS51082"/>
    </source>
</evidence>
<reference evidence="3 4" key="1">
    <citation type="journal article" date="2017" name="Curr. Biol.">
        <title>Genome architecture and evolution of a unichromosomal asexual nematode.</title>
        <authorList>
            <person name="Fradin H."/>
            <person name="Zegar C."/>
            <person name="Gutwein M."/>
            <person name="Lucas J."/>
            <person name="Kovtun M."/>
            <person name="Corcoran D."/>
            <person name="Baugh L.R."/>
            <person name="Kiontke K."/>
            <person name="Gunsalus K."/>
            <person name="Fitch D.H."/>
            <person name="Piano F."/>
        </authorList>
    </citation>
    <scope>NUCLEOTIDE SEQUENCE [LARGE SCALE GENOMIC DNA]</scope>
    <source>
        <strain evidence="3">PF1309</strain>
    </source>
</reference>
<keyword evidence="4" id="KW-1185">Reference proteome</keyword>
<feature type="compositionally biased region" description="Pro residues" evidence="1">
    <location>
        <begin position="1086"/>
        <end position="1095"/>
    </location>
</feature>
<feature type="compositionally biased region" description="Polar residues" evidence="1">
    <location>
        <begin position="694"/>
        <end position="709"/>
    </location>
</feature>
<feature type="compositionally biased region" description="Low complexity" evidence="1">
    <location>
        <begin position="1"/>
        <end position="10"/>
    </location>
</feature>
<gene>
    <name evidence="3" type="ORF">WR25_26674</name>
</gene>
<dbReference type="InterPro" id="IPR003124">
    <property type="entry name" value="WH2_dom"/>
</dbReference>